<dbReference type="InterPro" id="IPR036390">
    <property type="entry name" value="WH_DNA-bd_sf"/>
</dbReference>
<dbReference type="CDD" id="cd05466">
    <property type="entry name" value="PBP2_LTTR_substrate"/>
    <property type="match status" value="1"/>
</dbReference>
<keyword evidence="7" id="KW-1185">Reference proteome</keyword>
<evidence type="ECO:0000256" key="4">
    <source>
        <dbReference type="ARBA" id="ARBA00023163"/>
    </source>
</evidence>
<dbReference type="PANTHER" id="PTHR30419">
    <property type="entry name" value="HTH-TYPE TRANSCRIPTIONAL REGULATOR YBHD"/>
    <property type="match status" value="1"/>
</dbReference>
<dbReference type="InterPro" id="IPR005119">
    <property type="entry name" value="LysR_subst-bd"/>
</dbReference>
<protein>
    <submittedName>
        <fullName evidence="6">LysR family transcriptional regulator</fullName>
    </submittedName>
</protein>
<dbReference type="EMBL" id="NTMR01000009">
    <property type="protein sequence ID" value="PBK04948.1"/>
    <property type="molecule type" value="Genomic_DNA"/>
</dbReference>
<dbReference type="Gene3D" id="1.10.10.10">
    <property type="entry name" value="Winged helix-like DNA-binding domain superfamily/Winged helix DNA-binding domain"/>
    <property type="match status" value="1"/>
</dbReference>
<evidence type="ECO:0000256" key="2">
    <source>
        <dbReference type="ARBA" id="ARBA00023015"/>
    </source>
</evidence>
<proteinExistence type="inferred from homology"/>
<dbReference type="Pfam" id="PF03466">
    <property type="entry name" value="LysR_substrate"/>
    <property type="match status" value="1"/>
</dbReference>
<name>A0A2A3MJF0_9PSED</name>
<evidence type="ECO:0000256" key="1">
    <source>
        <dbReference type="ARBA" id="ARBA00009437"/>
    </source>
</evidence>
<dbReference type="Proteomes" id="UP000242313">
    <property type="component" value="Unassembled WGS sequence"/>
</dbReference>
<keyword evidence="4" id="KW-0804">Transcription</keyword>
<dbReference type="InterPro" id="IPR000847">
    <property type="entry name" value="LysR_HTH_N"/>
</dbReference>
<dbReference type="InterPro" id="IPR050950">
    <property type="entry name" value="HTH-type_LysR_regulators"/>
</dbReference>
<dbReference type="RefSeq" id="WP_096004237.1">
    <property type="nucleotide sequence ID" value="NZ_NTMR01000009.1"/>
</dbReference>
<dbReference type="PANTHER" id="PTHR30419:SF30">
    <property type="entry name" value="LYSR FAMILY TRANSCRIPTIONAL REGULATOR"/>
    <property type="match status" value="1"/>
</dbReference>
<dbReference type="AlphaFoldDB" id="A0A2A3MJF0"/>
<keyword evidence="3" id="KW-0238">DNA-binding</keyword>
<dbReference type="GO" id="GO:0005829">
    <property type="term" value="C:cytosol"/>
    <property type="evidence" value="ECO:0007669"/>
    <property type="project" value="TreeGrafter"/>
</dbReference>
<keyword evidence="2" id="KW-0805">Transcription regulation</keyword>
<gene>
    <name evidence="6" type="ORF">CNQ84_07310</name>
</gene>
<comment type="caution">
    <text evidence="6">The sequence shown here is derived from an EMBL/GenBank/DDBJ whole genome shotgun (WGS) entry which is preliminary data.</text>
</comment>
<comment type="similarity">
    <text evidence="1">Belongs to the LysR transcriptional regulatory family.</text>
</comment>
<sequence>MELKSLRHFVALVEHQGFARAGEAIGLSQPALSRSIQTLEQRLGCDLINRGGKGVELTPQGQLVLEHAQRLLAGSTALRNALRQFNDLEAGELLMGAGPFPAAGLLPRVLGQFNRRYPGVRVHMEVQHWVALRNQLLAEQLELFVADIRELEGDPLLEVTPLQQAPSRLFCRAGHPLAGRTDLTPELLAAYPLASFRVPELILQGLRYTLPRPEPLISLECDNLDVLKRVVRHSDALSIAGLDILHDELSAGTLTLLDWPELLPGTSFGLVTRRQRPLSPAASAFIEMLRAESLAPQPVTAD</sequence>
<evidence type="ECO:0000259" key="5">
    <source>
        <dbReference type="PROSITE" id="PS50931"/>
    </source>
</evidence>
<evidence type="ECO:0000256" key="3">
    <source>
        <dbReference type="ARBA" id="ARBA00023125"/>
    </source>
</evidence>
<evidence type="ECO:0000313" key="6">
    <source>
        <dbReference type="EMBL" id="PBK04948.1"/>
    </source>
</evidence>
<dbReference type="SUPFAM" id="SSF46785">
    <property type="entry name" value="Winged helix' DNA-binding domain"/>
    <property type="match status" value="1"/>
</dbReference>
<dbReference type="Pfam" id="PF00126">
    <property type="entry name" value="HTH_1"/>
    <property type="match status" value="1"/>
</dbReference>
<organism evidence="6 7">
    <name type="scientific">Pseudomonas abyssi</name>
    <dbReference type="NCBI Taxonomy" id="170540"/>
    <lineage>
        <taxon>Bacteria</taxon>
        <taxon>Pseudomonadati</taxon>
        <taxon>Pseudomonadota</taxon>
        <taxon>Gammaproteobacteria</taxon>
        <taxon>Pseudomonadales</taxon>
        <taxon>Pseudomonadaceae</taxon>
        <taxon>Pseudomonas</taxon>
    </lineage>
</organism>
<dbReference type="Gene3D" id="3.40.190.290">
    <property type="match status" value="1"/>
</dbReference>
<dbReference type="GO" id="GO:0003700">
    <property type="term" value="F:DNA-binding transcription factor activity"/>
    <property type="evidence" value="ECO:0007669"/>
    <property type="project" value="InterPro"/>
</dbReference>
<feature type="domain" description="HTH lysR-type" evidence="5">
    <location>
        <begin position="1"/>
        <end position="58"/>
    </location>
</feature>
<reference evidence="6 7" key="1">
    <citation type="submission" date="2017-09" db="EMBL/GenBank/DDBJ databases">
        <title>Pseudomonas abyssi sp. nov. isolated from Abyssopelagic Water.</title>
        <authorList>
            <person name="Wei Y."/>
        </authorList>
    </citation>
    <scope>NUCLEOTIDE SEQUENCE [LARGE SCALE GENOMIC DNA]</scope>
    <source>
        <strain evidence="6 7">MT5</strain>
    </source>
</reference>
<evidence type="ECO:0000313" key="7">
    <source>
        <dbReference type="Proteomes" id="UP000242313"/>
    </source>
</evidence>
<dbReference type="PRINTS" id="PR00039">
    <property type="entry name" value="HTHLYSR"/>
</dbReference>
<dbReference type="PROSITE" id="PS50931">
    <property type="entry name" value="HTH_LYSR"/>
    <property type="match status" value="1"/>
</dbReference>
<dbReference type="FunFam" id="1.10.10.10:FF:000001">
    <property type="entry name" value="LysR family transcriptional regulator"/>
    <property type="match status" value="1"/>
</dbReference>
<dbReference type="SUPFAM" id="SSF53850">
    <property type="entry name" value="Periplasmic binding protein-like II"/>
    <property type="match status" value="1"/>
</dbReference>
<dbReference type="GO" id="GO:0003677">
    <property type="term" value="F:DNA binding"/>
    <property type="evidence" value="ECO:0007669"/>
    <property type="project" value="UniProtKB-KW"/>
</dbReference>
<dbReference type="InterPro" id="IPR036388">
    <property type="entry name" value="WH-like_DNA-bd_sf"/>
</dbReference>
<accession>A0A2A3MJF0</accession>